<proteinExistence type="predicted"/>
<dbReference type="AlphaFoldDB" id="W4VG95"/>
<dbReference type="EMBL" id="BAVS01000001">
    <property type="protein sequence ID" value="GAE91838.1"/>
    <property type="molecule type" value="Genomic_DNA"/>
</dbReference>
<evidence type="ECO:0000313" key="3">
    <source>
        <dbReference type="Proteomes" id="UP000019102"/>
    </source>
</evidence>
<comment type="caution">
    <text evidence="2">The sequence shown here is derived from an EMBL/GenBank/DDBJ whole genome shotgun (WGS) entry which is preliminary data.</text>
</comment>
<dbReference type="Proteomes" id="UP000019102">
    <property type="component" value="Unassembled WGS sequence"/>
</dbReference>
<dbReference type="InterPro" id="IPR013154">
    <property type="entry name" value="ADH-like_N"/>
</dbReference>
<dbReference type="Pfam" id="PF08240">
    <property type="entry name" value="ADH_N"/>
    <property type="match status" value="1"/>
</dbReference>
<dbReference type="InterPro" id="IPR011032">
    <property type="entry name" value="GroES-like_sf"/>
</dbReference>
<dbReference type="RefSeq" id="WP_369403407.1">
    <property type="nucleotide sequence ID" value="NZ_BAVS01000001.1"/>
</dbReference>
<dbReference type="STRING" id="1298598.JCM21714_797"/>
<evidence type="ECO:0000259" key="1">
    <source>
        <dbReference type="Pfam" id="PF08240"/>
    </source>
</evidence>
<evidence type="ECO:0000313" key="2">
    <source>
        <dbReference type="EMBL" id="GAE91838.1"/>
    </source>
</evidence>
<feature type="domain" description="Alcohol dehydrogenase-like N-terminal" evidence="1">
    <location>
        <begin position="24"/>
        <end position="76"/>
    </location>
</feature>
<dbReference type="SUPFAM" id="SSF50129">
    <property type="entry name" value="GroES-like"/>
    <property type="match status" value="1"/>
</dbReference>
<keyword evidence="3" id="KW-1185">Reference proteome</keyword>
<gene>
    <name evidence="2" type="ORF">JCM21714_797</name>
</gene>
<dbReference type="eggNOG" id="COG0604">
    <property type="taxonomic scope" value="Bacteria"/>
</dbReference>
<protein>
    <submittedName>
        <fullName evidence="2">Alcohol dehydrogenase</fullName>
    </submittedName>
</protein>
<dbReference type="Gene3D" id="3.90.180.10">
    <property type="entry name" value="Medium-chain alcohol dehydrogenases, catalytic domain"/>
    <property type="match status" value="1"/>
</dbReference>
<accession>W4VG95</accession>
<organism evidence="2 3">
    <name type="scientific">Gracilibacillus boraciitolerans JCM 21714</name>
    <dbReference type="NCBI Taxonomy" id="1298598"/>
    <lineage>
        <taxon>Bacteria</taxon>
        <taxon>Bacillati</taxon>
        <taxon>Bacillota</taxon>
        <taxon>Bacilli</taxon>
        <taxon>Bacillales</taxon>
        <taxon>Bacillaceae</taxon>
        <taxon>Gracilibacillus</taxon>
    </lineage>
</organism>
<sequence length="77" mass="8453">MRAYVVENGKYKLQNMEEKRPVGDQVIVSLKTAGLNHRDLKIKNKFNDGNQAYVLGSDGAGIIEAVGDQTSRFQIGG</sequence>
<reference evidence="2 3" key="1">
    <citation type="journal article" date="2014" name="Genome Announc.">
        <title>Draft Genome Sequence of the Boron-Tolerant and Moderately Halotolerant Bacterium Gracilibacillus boraciitolerans JCM 21714T.</title>
        <authorList>
            <person name="Ahmed I."/>
            <person name="Oshima K."/>
            <person name="Suda W."/>
            <person name="Kitamura K."/>
            <person name="Iida T."/>
            <person name="Ohmori Y."/>
            <person name="Fujiwara T."/>
            <person name="Hattori M."/>
            <person name="Ohkuma M."/>
        </authorList>
    </citation>
    <scope>NUCLEOTIDE SEQUENCE [LARGE SCALE GENOMIC DNA]</scope>
    <source>
        <strain evidence="2 3">JCM 21714</strain>
    </source>
</reference>
<name>W4VG95_9BACI</name>